<proteinExistence type="predicted"/>
<dbReference type="Proteomes" id="UP000789901">
    <property type="component" value="Unassembled WGS sequence"/>
</dbReference>
<protein>
    <submittedName>
        <fullName evidence="1">19632_t:CDS:1</fullName>
    </submittedName>
</protein>
<keyword evidence="2" id="KW-1185">Reference proteome</keyword>
<evidence type="ECO:0000313" key="1">
    <source>
        <dbReference type="EMBL" id="CAG8817203.1"/>
    </source>
</evidence>
<feature type="non-terminal residue" evidence="1">
    <location>
        <position position="1"/>
    </location>
</feature>
<organism evidence="1 2">
    <name type="scientific">Gigaspora margarita</name>
    <dbReference type="NCBI Taxonomy" id="4874"/>
    <lineage>
        <taxon>Eukaryota</taxon>
        <taxon>Fungi</taxon>
        <taxon>Fungi incertae sedis</taxon>
        <taxon>Mucoromycota</taxon>
        <taxon>Glomeromycotina</taxon>
        <taxon>Glomeromycetes</taxon>
        <taxon>Diversisporales</taxon>
        <taxon>Gigasporaceae</taxon>
        <taxon>Gigaspora</taxon>
    </lineage>
</organism>
<reference evidence="1 2" key="1">
    <citation type="submission" date="2021-06" db="EMBL/GenBank/DDBJ databases">
        <authorList>
            <person name="Kallberg Y."/>
            <person name="Tangrot J."/>
            <person name="Rosling A."/>
        </authorList>
    </citation>
    <scope>NUCLEOTIDE SEQUENCE [LARGE SCALE GENOMIC DNA]</scope>
    <source>
        <strain evidence="1 2">120-4 pot B 10/14</strain>
    </source>
</reference>
<evidence type="ECO:0000313" key="2">
    <source>
        <dbReference type="Proteomes" id="UP000789901"/>
    </source>
</evidence>
<sequence>RFPDLFQLIQQQNYKYTLRQTTYALDQFNNLIETIILSLQSILTIDILDIIKIQLDSIKMPL</sequence>
<accession>A0ABN7W617</accession>
<comment type="caution">
    <text evidence="1">The sequence shown here is derived from an EMBL/GenBank/DDBJ whole genome shotgun (WGS) entry which is preliminary data.</text>
</comment>
<name>A0ABN7W617_GIGMA</name>
<gene>
    <name evidence="1" type="ORF">GMARGA_LOCUS26745</name>
</gene>
<dbReference type="EMBL" id="CAJVQB010031649">
    <property type="protein sequence ID" value="CAG8817203.1"/>
    <property type="molecule type" value="Genomic_DNA"/>
</dbReference>